<accession>A0ABP0EPG4</accession>
<reference evidence="1 2" key="1">
    <citation type="submission" date="2024-01" db="EMBL/GenBank/DDBJ databases">
        <authorList>
            <person name="Botero Cardona J."/>
        </authorList>
    </citation>
    <scope>NUCLEOTIDE SEQUENCE [LARGE SCALE GENOMIC DNA]</scope>
    <source>
        <strain evidence="1 2">LMG 33000</strain>
    </source>
</reference>
<gene>
    <name evidence="1" type="ORF">R54876_GBNLAHCA_00723</name>
</gene>
<dbReference type="RefSeq" id="WP_349641701.1">
    <property type="nucleotide sequence ID" value="NZ_CAWVOH010000001.1"/>
</dbReference>
<comment type="caution">
    <text evidence="1">The sequence shown here is derived from an EMBL/GenBank/DDBJ whole genome shotgun (WGS) entry which is preliminary data.</text>
</comment>
<sequence>MSELDIEAHNQNPIVSTMYITEYGETYPLLTYFFDKNELRIEIHIQFFKIKLGSYHIDFSFSNDKGEVFENLHHIMDIKPEFKLHEGDNFAADYSFYVLFDKGEIKPTNYVAIDVKIDGRDEDRLYLYLYKKMRKR</sequence>
<organism evidence="1 2">
    <name type="scientific">Eupransor demetentiae</name>
    <dbReference type="NCBI Taxonomy" id="3109584"/>
    <lineage>
        <taxon>Bacteria</taxon>
        <taxon>Bacillati</taxon>
        <taxon>Bacillota</taxon>
        <taxon>Bacilli</taxon>
        <taxon>Lactobacillales</taxon>
        <taxon>Lactobacillaceae</taxon>
        <taxon>Eupransor</taxon>
    </lineage>
</organism>
<evidence type="ECO:0000313" key="1">
    <source>
        <dbReference type="EMBL" id="CAK8054162.1"/>
    </source>
</evidence>
<protein>
    <submittedName>
        <fullName evidence="1">Uncharacterized protein</fullName>
    </submittedName>
</protein>
<name>A0ABP0EPG4_9LACO</name>
<keyword evidence="2" id="KW-1185">Reference proteome</keyword>
<evidence type="ECO:0000313" key="2">
    <source>
        <dbReference type="Proteomes" id="UP001314241"/>
    </source>
</evidence>
<dbReference type="Proteomes" id="UP001314241">
    <property type="component" value="Unassembled WGS sequence"/>
</dbReference>
<dbReference type="EMBL" id="CAWVOH010000001">
    <property type="protein sequence ID" value="CAK8054162.1"/>
    <property type="molecule type" value="Genomic_DNA"/>
</dbReference>
<proteinExistence type="predicted"/>